<protein>
    <recommendedName>
        <fullName evidence="1">Protein kinase domain-containing protein</fullName>
    </recommendedName>
</protein>
<dbReference type="AlphaFoldDB" id="A0A8R7UGU6"/>
<reference evidence="2" key="3">
    <citation type="submission" date="2022-06" db="UniProtKB">
        <authorList>
            <consortium name="EnsemblPlants"/>
        </authorList>
    </citation>
    <scope>IDENTIFICATION</scope>
</reference>
<dbReference type="InterPro" id="IPR001245">
    <property type="entry name" value="Ser-Thr/Tyr_kinase_cat_dom"/>
</dbReference>
<name>A0A8R7UGU6_TRIUA</name>
<dbReference type="Pfam" id="PF07714">
    <property type="entry name" value="PK_Tyr_Ser-Thr"/>
    <property type="match status" value="1"/>
</dbReference>
<proteinExistence type="predicted"/>
<evidence type="ECO:0000259" key="1">
    <source>
        <dbReference type="PROSITE" id="PS50011"/>
    </source>
</evidence>
<dbReference type="GO" id="GO:0005524">
    <property type="term" value="F:ATP binding"/>
    <property type="evidence" value="ECO:0007669"/>
    <property type="project" value="InterPro"/>
</dbReference>
<dbReference type="InterPro" id="IPR000719">
    <property type="entry name" value="Prot_kinase_dom"/>
</dbReference>
<dbReference type="GO" id="GO:0004672">
    <property type="term" value="F:protein kinase activity"/>
    <property type="evidence" value="ECO:0007669"/>
    <property type="project" value="InterPro"/>
</dbReference>
<dbReference type="Proteomes" id="UP000015106">
    <property type="component" value="Chromosome 5"/>
</dbReference>
<feature type="domain" description="Protein kinase" evidence="1">
    <location>
        <begin position="1"/>
        <end position="112"/>
    </location>
</feature>
<dbReference type="Gene3D" id="3.30.200.20">
    <property type="entry name" value="Phosphorylase Kinase, domain 1"/>
    <property type="match status" value="1"/>
</dbReference>
<evidence type="ECO:0000313" key="2">
    <source>
        <dbReference type="EnsemblPlants" id="TuG1812G0500002457.01.T01"/>
    </source>
</evidence>
<reference evidence="2" key="2">
    <citation type="submission" date="2018-03" db="EMBL/GenBank/DDBJ databases">
        <title>The Triticum urartu genome reveals the dynamic nature of wheat genome evolution.</title>
        <authorList>
            <person name="Ling H."/>
            <person name="Ma B."/>
            <person name="Shi X."/>
            <person name="Liu H."/>
            <person name="Dong L."/>
            <person name="Sun H."/>
            <person name="Cao Y."/>
            <person name="Gao Q."/>
            <person name="Zheng S."/>
            <person name="Li Y."/>
            <person name="Yu Y."/>
            <person name="Du H."/>
            <person name="Qi M."/>
            <person name="Li Y."/>
            <person name="Yu H."/>
            <person name="Cui Y."/>
            <person name="Wang N."/>
            <person name="Chen C."/>
            <person name="Wu H."/>
            <person name="Zhao Y."/>
            <person name="Zhang J."/>
            <person name="Li Y."/>
            <person name="Zhou W."/>
            <person name="Zhang B."/>
            <person name="Hu W."/>
            <person name="Eijk M."/>
            <person name="Tang J."/>
            <person name="Witsenboer H."/>
            <person name="Zhao S."/>
            <person name="Li Z."/>
            <person name="Zhang A."/>
            <person name="Wang D."/>
            <person name="Liang C."/>
        </authorList>
    </citation>
    <scope>NUCLEOTIDE SEQUENCE [LARGE SCALE GENOMIC DNA]</scope>
    <source>
        <strain evidence="2">cv. G1812</strain>
    </source>
</reference>
<dbReference type="Gene3D" id="1.10.510.10">
    <property type="entry name" value="Transferase(Phosphotransferase) domain 1"/>
    <property type="match status" value="1"/>
</dbReference>
<sequence>MVFDGFLEDGTQVAVKLRSQSSNQGVKEFLTEAQNLTGIHHRNLVSLIGYCKDGEYMALVYEHMSNGNLADKLRGRDRNGECLTWKQRLCIASESAQGLEYLHKACSPPFVH</sequence>
<accession>A0A8R7UGU6</accession>
<reference evidence="3" key="1">
    <citation type="journal article" date="2013" name="Nature">
        <title>Draft genome of the wheat A-genome progenitor Triticum urartu.</title>
        <authorList>
            <person name="Ling H.Q."/>
            <person name="Zhao S."/>
            <person name="Liu D."/>
            <person name="Wang J."/>
            <person name="Sun H."/>
            <person name="Zhang C."/>
            <person name="Fan H."/>
            <person name="Li D."/>
            <person name="Dong L."/>
            <person name="Tao Y."/>
            <person name="Gao C."/>
            <person name="Wu H."/>
            <person name="Li Y."/>
            <person name="Cui Y."/>
            <person name="Guo X."/>
            <person name="Zheng S."/>
            <person name="Wang B."/>
            <person name="Yu K."/>
            <person name="Liang Q."/>
            <person name="Yang W."/>
            <person name="Lou X."/>
            <person name="Chen J."/>
            <person name="Feng M."/>
            <person name="Jian J."/>
            <person name="Zhang X."/>
            <person name="Luo G."/>
            <person name="Jiang Y."/>
            <person name="Liu J."/>
            <person name="Wang Z."/>
            <person name="Sha Y."/>
            <person name="Zhang B."/>
            <person name="Wu H."/>
            <person name="Tang D."/>
            <person name="Shen Q."/>
            <person name="Xue P."/>
            <person name="Zou S."/>
            <person name="Wang X."/>
            <person name="Liu X."/>
            <person name="Wang F."/>
            <person name="Yang Y."/>
            <person name="An X."/>
            <person name="Dong Z."/>
            <person name="Zhang K."/>
            <person name="Zhang X."/>
            <person name="Luo M.C."/>
            <person name="Dvorak J."/>
            <person name="Tong Y."/>
            <person name="Wang J."/>
            <person name="Yang H."/>
            <person name="Li Z."/>
            <person name="Wang D."/>
            <person name="Zhang A."/>
            <person name="Wang J."/>
        </authorList>
    </citation>
    <scope>NUCLEOTIDE SEQUENCE</scope>
    <source>
        <strain evidence="3">cv. G1812</strain>
    </source>
</reference>
<keyword evidence="3" id="KW-1185">Reference proteome</keyword>
<dbReference type="EnsemblPlants" id="TuG1812G0500002457.01.T01">
    <property type="protein sequence ID" value="TuG1812G0500002457.01.T01"/>
    <property type="gene ID" value="TuG1812G0500002457.01"/>
</dbReference>
<organism evidence="2 3">
    <name type="scientific">Triticum urartu</name>
    <name type="common">Red wild einkorn</name>
    <name type="synonym">Crithodium urartu</name>
    <dbReference type="NCBI Taxonomy" id="4572"/>
    <lineage>
        <taxon>Eukaryota</taxon>
        <taxon>Viridiplantae</taxon>
        <taxon>Streptophyta</taxon>
        <taxon>Embryophyta</taxon>
        <taxon>Tracheophyta</taxon>
        <taxon>Spermatophyta</taxon>
        <taxon>Magnoliopsida</taxon>
        <taxon>Liliopsida</taxon>
        <taxon>Poales</taxon>
        <taxon>Poaceae</taxon>
        <taxon>BOP clade</taxon>
        <taxon>Pooideae</taxon>
        <taxon>Triticodae</taxon>
        <taxon>Triticeae</taxon>
        <taxon>Triticinae</taxon>
        <taxon>Triticum</taxon>
    </lineage>
</organism>
<dbReference type="PANTHER" id="PTHR45631">
    <property type="entry name" value="OS07G0107800 PROTEIN-RELATED"/>
    <property type="match status" value="1"/>
</dbReference>
<dbReference type="PANTHER" id="PTHR45631:SF176">
    <property type="entry name" value="PROTEIN KINASE DOMAIN-CONTAINING PROTEIN"/>
    <property type="match status" value="1"/>
</dbReference>
<dbReference type="Gramene" id="TuG1812G0500002457.01.T01">
    <property type="protein sequence ID" value="TuG1812G0500002457.01.T01"/>
    <property type="gene ID" value="TuG1812G0500002457.01"/>
</dbReference>
<dbReference type="SUPFAM" id="SSF56112">
    <property type="entry name" value="Protein kinase-like (PK-like)"/>
    <property type="match status" value="1"/>
</dbReference>
<evidence type="ECO:0000313" key="3">
    <source>
        <dbReference type="Proteomes" id="UP000015106"/>
    </source>
</evidence>
<dbReference type="InterPro" id="IPR011009">
    <property type="entry name" value="Kinase-like_dom_sf"/>
</dbReference>
<dbReference type="PROSITE" id="PS50011">
    <property type="entry name" value="PROTEIN_KINASE_DOM"/>
    <property type="match status" value="1"/>
</dbReference>